<evidence type="ECO:0000256" key="1">
    <source>
        <dbReference type="SAM" id="MobiDB-lite"/>
    </source>
</evidence>
<feature type="signal peptide" evidence="2">
    <location>
        <begin position="1"/>
        <end position="27"/>
    </location>
</feature>
<evidence type="ECO:0000256" key="2">
    <source>
        <dbReference type="SAM" id="SignalP"/>
    </source>
</evidence>
<dbReference type="Pfam" id="PF17963">
    <property type="entry name" value="Big_9"/>
    <property type="match status" value="6"/>
</dbReference>
<keyword evidence="2" id="KW-0732">Signal</keyword>
<dbReference type="OrthoDB" id="1391086at2"/>
<dbReference type="PANTHER" id="PTHR10199:SF119">
    <property type="entry name" value="RE20510P"/>
    <property type="match status" value="1"/>
</dbReference>
<dbReference type="Proteomes" id="UP000281985">
    <property type="component" value="Unassembled WGS sequence"/>
</dbReference>
<dbReference type="SUPFAM" id="SSF103647">
    <property type="entry name" value="TSP type-3 repeat"/>
    <property type="match status" value="2"/>
</dbReference>
<feature type="compositionally biased region" description="Acidic residues" evidence="1">
    <location>
        <begin position="1138"/>
        <end position="1154"/>
    </location>
</feature>
<gene>
    <name evidence="3" type="ORF">EAX61_14585</name>
</gene>
<dbReference type="PROSITE" id="PS00018">
    <property type="entry name" value="EF_HAND_1"/>
    <property type="match status" value="1"/>
</dbReference>
<dbReference type="Gene3D" id="2.60.40.2810">
    <property type="match status" value="1"/>
</dbReference>
<comment type="caution">
    <text evidence="3">The sequence shown here is derived from an EMBL/GenBank/DDBJ whole genome shotgun (WGS) entry which is preliminary data.</text>
</comment>
<feature type="region of interest" description="Disordered" evidence="1">
    <location>
        <begin position="459"/>
        <end position="481"/>
    </location>
</feature>
<feature type="region of interest" description="Disordered" evidence="1">
    <location>
        <begin position="1780"/>
        <end position="1800"/>
    </location>
</feature>
<dbReference type="SUPFAM" id="SSF117074">
    <property type="entry name" value="Hypothetical protein PA1324"/>
    <property type="match status" value="1"/>
</dbReference>
<feature type="compositionally biased region" description="Polar residues" evidence="1">
    <location>
        <begin position="1788"/>
        <end position="1800"/>
    </location>
</feature>
<dbReference type="Gene3D" id="2.60.40.3440">
    <property type="match status" value="5"/>
</dbReference>
<dbReference type="GO" id="GO:0005509">
    <property type="term" value="F:calcium ion binding"/>
    <property type="evidence" value="ECO:0007669"/>
    <property type="project" value="InterPro"/>
</dbReference>
<feature type="compositionally biased region" description="Acidic residues" evidence="1">
    <location>
        <begin position="1217"/>
        <end position="1227"/>
    </location>
</feature>
<dbReference type="InterPro" id="IPR018247">
    <property type="entry name" value="EF_Hand_1_Ca_BS"/>
</dbReference>
<protein>
    <submittedName>
        <fullName evidence="3">Tandem-95 repeat protein</fullName>
    </submittedName>
</protein>
<proteinExistence type="predicted"/>
<feature type="non-terminal residue" evidence="3">
    <location>
        <position position="1927"/>
    </location>
</feature>
<evidence type="ECO:0000313" key="3">
    <source>
        <dbReference type="EMBL" id="RMB56458.1"/>
    </source>
</evidence>
<feature type="region of interest" description="Disordered" evidence="1">
    <location>
        <begin position="1672"/>
        <end position="1702"/>
    </location>
</feature>
<sequence>MKHITLPQRFTFLMFTFFVILSSNTLAQTTAINGAVVVAEPTTPLSYSAPDAPGSGTNETYEFGQGVNLRLVSITADAGDGNGTQNFVLDNNFTQTDYVLNRVDNNAVAVTGAVVADRCSVFMAEVGGDDYQYQADFPGSGAGDCDMFDLLREPIINRGANDVFKNDTETTNNIERIDVLYDPFDIPNLASLTRIGFLATEKNGNSPYQVAAVTAVDGAGVPTAYGNLITINNFGNIPDLDLGTAGNQTNVSWAFLADQQANANTQYDGTPVRTGGNASEAVGVSFISLQALGLNNGDTVFGISFFDTNVTAADDLTDPSSFPLNATSSTADIHGALGAIVTSLAIVDGHVYEDTNGNGTQDAGEPDLANVDVFVTDANGNTETVQTDVNGDYSAFVVAGATIINIDNTDPDLTFGFQTEGDDPTTVTAVEGAVTNAGNDGYAPDADGDGVVDANDICPGSNDGADADNDGVPNGCDDDDDNDGIPDTVECNDLPEEAVAINLSSANVTFDGSSTAPGNVGDFATYSNAAVYQNQAVDLRLTVAENSSPGDLTVDVAGLQFSADDYFPIILGGANTNGFVRFAIDFFIAGTSTPVNVPVKLTFIDIDNTDVNEGIEFLRSSVASYIVSQTPVSNIRFTESTTPFAFADNGDYVRFDNNTAASGTAAQENWVTVDLLEATNISFVAKKRAGNTGYSFGNAQFSDPADPVAVNGVPCDFDGDGLSNYLDNDSDNDGCPDALEGDGSITFGQIDGDGEITGGVNNTNGIPNNAGAGQGLGASQDATNNDACLVLQDDEDDTLVDTPVDIDILANDTLVGVYGTDHETTAVTDPANGTVTIDADGSVIYTPDAGYIGTDTFDYTVTITGPDGDTSTETATVVVTIADAINAVDDSETTDEDTPVDIDLFANDDLGFEPTTITNITDPANGTVTIGVNGVVTYTPDPNFNGTDTFVYTITDDNGNTSSATVTVVVVPDDIDTDGDGVEDEVDIDDDNDGILDTVESGGIDPSADADSDGVPNYQDADFCTLNADGVCANLDPDNDGVPNHLDLDSDGDGIPDNNEAQSTLGYTVALDSNGDGIPDVTASGLPVTYVNAQGEELGLFPVNTDITDQPDYLDLDSDNQGASDTIEAGLTLAGTDTDGDGLDDAIDTTDTPEGDGTPDYGDPNGELGGADFITSNLPDTDGPGGNGDLNDGGNVDFRDRTTNADADGDGVNNNEDRDDDNDGIDDVTEGYGFFTGGGTPATGCTGISYSFINRTYQAGSGTGAGTIGGGAVGEGTIGSIWRFDNVGVDSNGSPIDAIVTLTSISPGARVFNIDETTAQTEAFQPRIRYNANTTGDRTAVFNFRLVQDGTNTDADVERIGGFIQDIDSGSNGGPETSSIREFYRVNNISGYSIGNPTSVIASQLPGGLVQFIADGSGSAPDEPIDLRNPWRVFFQKTETNTFNFTIGANKRTNVQVDRFYSLRFDECRIDLYDDPSHVFIDAPDTDGDGTPDYLDNDSDGDGCFDTIEAGFVDAFAKADEDGFLGDAMPGTPGFTVDPNGLVTSGTGYTEPTDTNGDGVYDFLDDTENSACFTLIDDAETTDEDTPINIDVLDNDNVPGTYNGTPGHVVSEVTDPANGTVTIEADGTVTYTPDPNYTGTDTFDYTVVITNANGTTDTETATVIVTIIPGPDAEDDTATTDEDTPVDISVLDNDDLGTEPTTITDVTDPANGTVTINGDGTVTYTPDADFSGTDTFEYTITDDNGNTSTATVDVTITATPDAEDDIATTDEDTPVDISVLDNDDLGTEPTTITDVTDPANGTVTINGDGTVTYTPDPDFSGTDTFEYTITDDNGNTSTATVDVTITATPDAEDDTATTDEDTPVDISVLDNDDLGTEPTTITDVTDPANGTVTINGDGTVTYTPDPDFSGTDTFEYTITDDNGNTST</sequence>
<dbReference type="PANTHER" id="PTHR10199">
    <property type="entry name" value="THROMBOSPONDIN"/>
    <property type="match status" value="1"/>
</dbReference>
<dbReference type="Gene3D" id="4.10.1080.10">
    <property type="entry name" value="TSP type-3 repeat"/>
    <property type="match status" value="2"/>
</dbReference>
<dbReference type="RefSeq" id="WP_121918446.1">
    <property type="nucleotide sequence ID" value="NZ_REFV01000017.1"/>
</dbReference>
<feature type="compositionally biased region" description="Low complexity" evidence="1">
    <location>
        <begin position="1204"/>
        <end position="1214"/>
    </location>
</feature>
<evidence type="ECO:0000313" key="4">
    <source>
        <dbReference type="Proteomes" id="UP000281985"/>
    </source>
</evidence>
<accession>A0A3M0FVC8</accession>
<organism evidence="3 4">
    <name type="scientific">Dokdonia sinensis</name>
    <dbReference type="NCBI Taxonomy" id="2479847"/>
    <lineage>
        <taxon>Bacteria</taxon>
        <taxon>Pseudomonadati</taxon>
        <taxon>Bacteroidota</taxon>
        <taxon>Flavobacteriia</taxon>
        <taxon>Flavobacteriales</taxon>
        <taxon>Flavobacteriaceae</taxon>
        <taxon>Dokdonia</taxon>
    </lineage>
</organism>
<feature type="chain" id="PRO_5018021639" evidence="2">
    <location>
        <begin position="28"/>
        <end position="1927"/>
    </location>
</feature>
<dbReference type="EMBL" id="REFV01000017">
    <property type="protein sequence ID" value="RMB56458.1"/>
    <property type="molecule type" value="Genomic_DNA"/>
</dbReference>
<name>A0A3M0FVC8_9FLAO</name>
<keyword evidence="4" id="KW-1185">Reference proteome</keyword>
<feature type="compositionally biased region" description="Acidic residues" evidence="1">
    <location>
        <begin position="1672"/>
        <end position="1685"/>
    </location>
</feature>
<feature type="compositionally biased region" description="Low complexity" evidence="1">
    <location>
        <begin position="1155"/>
        <end position="1164"/>
    </location>
</feature>
<dbReference type="NCBIfam" id="NF012211">
    <property type="entry name" value="tand_rpt_95"/>
    <property type="match status" value="6"/>
</dbReference>
<dbReference type="InterPro" id="IPR028974">
    <property type="entry name" value="TSP_type-3_rpt"/>
</dbReference>
<feature type="region of interest" description="Disordered" evidence="1">
    <location>
        <begin position="1132"/>
        <end position="1227"/>
    </location>
</feature>
<reference evidence="3 4" key="1">
    <citation type="submission" date="2018-10" db="EMBL/GenBank/DDBJ databases">
        <title>Dokdonia luteus sp. nov., isolated from sea water.</title>
        <authorList>
            <person name="Zhou L.Y."/>
            <person name="Du Z.J."/>
        </authorList>
    </citation>
    <scope>NUCLEOTIDE SEQUENCE [LARGE SCALE GENOMIC DNA]</scope>
    <source>
        <strain evidence="3 4">SH27</strain>
    </source>
</reference>